<dbReference type="HOGENOM" id="CLU_3292745_0_0_11"/>
<reference evidence="2 3" key="1">
    <citation type="submission" date="2010-04" db="EMBL/GenBank/DDBJ databases">
        <authorList>
            <person name="Muzny D."/>
            <person name="Qin X."/>
            <person name="Deng J."/>
            <person name="Jiang H."/>
            <person name="Liu Y."/>
            <person name="Qu J."/>
            <person name="Song X.-Z."/>
            <person name="Zhang L."/>
            <person name="Thornton R."/>
            <person name="Coyle M."/>
            <person name="Francisco L."/>
            <person name="Jackson L."/>
            <person name="Javaid M."/>
            <person name="Korchina V."/>
            <person name="Kovar C."/>
            <person name="Mata R."/>
            <person name="Mathew T."/>
            <person name="Ngo R."/>
            <person name="Nguyen L."/>
            <person name="Nguyen N."/>
            <person name="Okwuonu G."/>
            <person name="Ongeri F."/>
            <person name="Pham C."/>
            <person name="Simmons D."/>
            <person name="Wilczek-Boney K."/>
            <person name="Hale W."/>
            <person name="Jakkamsetti A."/>
            <person name="Pham P."/>
            <person name="Ruth R."/>
            <person name="San Lucas F."/>
            <person name="Warren J."/>
            <person name="Zhang J."/>
            <person name="Zhao Z."/>
            <person name="Zhou C."/>
            <person name="Zhu D."/>
            <person name="Lee S."/>
            <person name="Bess C."/>
            <person name="Blankenburg K."/>
            <person name="Forbes L."/>
            <person name="Fu Q."/>
            <person name="Gubbala S."/>
            <person name="Hirani K."/>
            <person name="Jayaseelan J.C."/>
            <person name="Lara F."/>
            <person name="Munidasa M."/>
            <person name="Palculict T."/>
            <person name="Patil S."/>
            <person name="Pu L.-L."/>
            <person name="Saada N."/>
            <person name="Tang L."/>
            <person name="Weissenberger G."/>
            <person name="Zhu Y."/>
            <person name="Hemphill L."/>
            <person name="Shang Y."/>
            <person name="Youmans B."/>
            <person name="Ayvaz T."/>
            <person name="Ross M."/>
            <person name="Santibanez J."/>
            <person name="Aqrawi P."/>
            <person name="Gross S."/>
            <person name="Joshi V."/>
            <person name="Fowler G."/>
            <person name="Nazareth L."/>
            <person name="Reid J."/>
            <person name="Worley K."/>
            <person name="Petrosino J."/>
            <person name="Highlander S."/>
            <person name="Gibbs R."/>
        </authorList>
    </citation>
    <scope>NUCLEOTIDE SEQUENCE [LARGE SCALE GENOMIC DNA]</scope>
    <source>
        <strain evidence="2 3">ATCC BAA-614</strain>
    </source>
</reference>
<dbReference type="EMBL" id="ADNV01000051">
    <property type="protein sequence ID" value="EFG79789.1"/>
    <property type="molecule type" value="Genomic_DNA"/>
</dbReference>
<dbReference type="AlphaFoldDB" id="D5P2B2"/>
<keyword evidence="3" id="KW-1185">Reference proteome</keyword>
<accession>D5P2B2</accession>
<dbReference type="Proteomes" id="UP000003653">
    <property type="component" value="Unassembled WGS sequence"/>
</dbReference>
<proteinExistence type="predicted"/>
<protein>
    <submittedName>
        <fullName evidence="2">Uncharacterized protein</fullName>
    </submittedName>
</protein>
<gene>
    <name evidence="2" type="ORF">HMPREF0591_0306</name>
</gene>
<feature type="region of interest" description="Disordered" evidence="1">
    <location>
        <begin position="21"/>
        <end position="40"/>
    </location>
</feature>
<comment type="caution">
    <text evidence="2">The sequence shown here is derived from an EMBL/GenBank/DDBJ whole genome shotgun (WGS) entry which is preliminary data.</text>
</comment>
<name>D5P2B2_9MYCO</name>
<evidence type="ECO:0000313" key="2">
    <source>
        <dbReference type="EMBL" id="EFG79789.1"/>
    </source>
</evidence>
<sequence>MLVALAPLTPPSVNRIQHRWHRHTAQRTPQTGYRAGGQRR</sequence>
<evidence type="ECO:0000256" key="1">
    <source>
        <dbReference type="SAM" id="MobiDB-lite"/>
    </source>
</evidence>
<organism evidence="2 3">
    <name type="scientific">Mycobacterium parascrofulaceum ATCC BAA-614</name>
    <dbReference type="NCBI Taxonomy" id="525368"/>
    <lineage>
        <taxon>Bacteria</taxon>
        <taxon>Bacillati</taxon>
        <taxon>Actinomycetota</taxon>
        <taxon>Actinomycetes</taxon>
        <taxon>Mycobacteriales</taxon>
        <taxon>Mycobacteriaceae</taxon>
        <taxon>Mycobacterium</taxon>
        <taxon>Mycobacterium simiae complex</taxon>
    </lineage>
</organism>
<evidence type="ECO:0000313" key="3">
    <source>
        <dbReference type="Proteomes" id="UP000003653"/>
    </source>
</evidence>